<dbReference type="EMBL" id="GBXM01017947">
    <property type="protein sequence ID" value="JAH90630.1"/>
    <property type="molecule type" value="Transcribed_RNA"/>
</dbReference>
<proteinExistence type="predicted"/>
<accession>A0A0E9WM11</accession>
<protein>
    <submittedName>
        <fullName evidence="1">Uncharacterized protein</fullName>
    </submittedName>
</protein>
<organism evidence="1">
    <name type="scientific">Anguilla anguilla</name>
    <name type="common">European freshwater eel</name>
    <name type="synonym">Muraena anguilla</name>
    <dbReference type="NCBI Taxonomy" id="7936"/>
    <lineage>
        <taxon>Eukaryota</taxon>
        <taxon>Metazoa</taxon>
        <taxon>Chordata</taxon>
        <taxon>Craniata</taxon>
        <taxon>Vertebrata</taxon>
        <taxon>Euteleostomi</taxon>
        <taxon>Actinopterygii</taxon>
        <taxon>Neopterygii</taxon>
        <taxon>Teleostei</taxon>
        <taxon>Anguilliformes</taxon>
        <taxon>Anguillidae</taxon>
        <taxon>Anguilla</taxon>
    </lineage>
</organism>
<name>A0A0E9WM11_ANGAN</name>
<dbReference type="AlphaFoldDB" id="A0A0E9WM11"/>
<reference evidence="1" key="1">
    <citation type="submission" date="2014-11" db="EMBL/GenBank/DDBJ databases">
        <authorList>
            <person name="Amaro Gonzalez C."/>
        </authorList>
    </citation>
    <scope>NUCLEOTIDE SEQUENCE</scope>
</reference>
<evidence type="ECO:0000313" key="1">
    <source>
        <dbReference type="EMBL" id="JAH90630.1"/>
    </source>
</evidence>
<reference evidence="1" key="2">
    <citation type="journal article" date="2015" name="Fish Shellfish Immunol.">
        <title>Early steps in the European eel (Anguilla anguilla)-Vibrio vulnificus interaction in the gills: Role of the RtxA13 toxin.</title>
        <authorList>
            <person name="Callol A."/>
            <person name="Pajuelo D."/>
            <person name="Ebbesson L."/>
            <person name="Teles M."/>
            <person name="MacKenzie S."/>
            <person name="Amaro C."/>
        </authorList>
    </citation>
    <scope>NUCLEOTIDE SEQUENCE</scope>
</reference>
<sequence>MVCFHLLMHLRRLRSSSVSYENTGVLYFSAFSSWISDHHSHRAFVYLSEETSWILPLVCQLVPLIFHHCHPIAAVLHIHMAPDLVHGLLYQAL</sequence>